<dbReference type="InterPro" id="IPR015421">
    <property type="entry name" value="PyrdxlP-dep_Trfase_major"/>
</dbReference>
<reference evidence="3 4" key="1">
    <citation type="journal article" date="2016" name="Genome Announc.">
        <title>First Complete Genome Sequence of a Subdivision 6 Acidobacterium Strain.</title>
        <authorList>
            <person name="Huang S."/>
            <person name="Vieira S."/>
            <person name="Bunk B."/>
            <person name="Riedel T."/>
            <person name="Sproer C."/>
            <person name="Overmann J."/>
        </authorList>
    </citation>
    <scope>NUCLEOTIDE SEQUENCE [LARGE SCALE GENOMIC DNA]</scope>
    <source>
        <strain evidence="4">DSM 100886 HEG_-6_39</strain>
    </source>
</reference>
<dbReference type="RefSeq" id="WP_110169811.1">
    <property type="nucleotide sequence ID" value="NZ_CP015136.1"/>
</dbReference>
<dbReference type="InterPro" id="IPR006311">
    <property type="entry name" value="TAT_signal"/>
</dbReference>
<accession>A0A143PI32</accession>
<dbReference type="OrthoDB" id="9764293at2"/>
<evidence type="ECO:0000313" key="4">
    <source>
        <dbReference type="Proteomes" id="UP000076079"/>
    </source>
</evidence>
<reference evidence="4" key="2">
    <citation type="submission" date="2016-04" db="EMBL/GenBank/DDBJ databases">
        <title>First Complete Genome Sequence of a Subdivision 6 Acidobacterium.</title>
        <authorList>
            <person name="Huang S."/>
            <person name="Vieira S."/>
            <person name="Bunk B."/>
            <person name="Riedel T."/>
            <person name="Sproeer C."/>
            <person name="Overmann J."/>
        </authorList>
    </citation>
    <scope>NUCLEOTIDE SEQUENCE [LARGE SCALE GENOMIC DNA]</scope>
    <source>
        <strain evidence="4">DSM 100886 HEG_-6_39</strain>
    </source>
</reference>
<dbReference type="PANTHER" id="PTHR43092">
    <property type="entry name" value="L-CYSTEINE DESULFHYDRASE"/>
    <property type="match status" value="1"/>
</dbReference>
<dbReference type="InterPro" id="IPR015424">
    <property type="entry name" value="PyrdxlP-dep_Trfase"/>
</dbReference>
<proteinExistence type="predicted"/>
<dbReference type="Proteomes" id="UP000076079">
    <property type="component" value="Chromosome"/>
</dbReference>
<dbReference type="STRING" id="1855912.LuPra_01104"/>
<name>A0A143PI32_LUTPR</name>
<evidence type="ECO:0000256" key="1">
    <source>
        <dbReference type="ARBA" id="ARBA00022898"/>
    </source>
</evidence>
<dbReference type="KEGG" id="abac:LuPra_01104"/>
<evidence type="ECO:0000259" key="2">
    <source>
        <dbReference type="Pfam" id="PF00266"/>
    </source>
</evidence>
<dbReference type="Gene3D" id="3.90.1150.10">
    <property type="entry name" value="Aspartate Aminotransferase, domain 1"/>
    <property type="match status" value="1"/>
</dbReference>
<evidence type="ECO:0000313" key="3">
    <source>
        <dbReference type="EMBL" id="AMY07920.1"/>
    </source>
</evidence>
<sequence>MTHRRRDFLRQVSGVALGSASWSTLSGTAHTVGLAVASPREDEEYWQLLRQQFPLEDGLTYLNAANICPASRPVLDRQVAYIADFHKNPSFQNREKYKPMYERLRGKLASVLHASSADEIAITRNTSEGNNLIVNGLDFAPGDEIVISDHNHQSNSVAWEMRAKRDSLVVKRAPVSVPAESREALIAGFERLITPRTKVVALTHVTATTGVLFPVREIAELARRQNAWVHVDGAQTFGVLAVDVQALGCDSYSASSHKWMMGPLEAGVLYVHSRRLAELWPPIVTAGWADDLKGARRLDVVGQREDPRVVAFEAAIDFMHVIGIDKVEARSLALAARAKRLLADLPAVRMKSPVSPELSGPVVKFSLRNRPTKEAYDTLWQKHRIALAITAAGEAEGLRCSPHIYNSFDDIDRLVAGVRELG</sequence>
<organism evidence="3 4">
    <name type="scientific">Luteitalea pratensis</name>
    <dbReference type="NCBI Taxonomy" id="1855912"/>
    <lineage>
        <taxon>Bacteria</taxon>
        <taxon>Pseudomonadati</taxon>
        <taxon>Acidobacteriota</taxon>
        <taxon>Vicinamibacteria</taxon>
        <taxon>Vicinamibacterales</taxon>
        <taxon>Vicinamibacteraceae</taxon>
        <taxon>Luteitalea</taxon>
    </lineage>
</organism>
<dbReference type="Gene3D" id="3.40.640.10">
    <property type="entry name" value="Type I PLP-dependent aspartate aminotransferase-like (Major domain)"/>
    <property type="match status" value="1"/>
</dbReference>
<dbReference type="SUPFAM" id="SSF53383">
    <property type="entry name" value="PLP-dependent transferases"/>
    <property type="match status" value="1"/>
</dbReference>
<gene>
    <name evidence="3" type="primary">cefD_3</name>
    <name evidence="3" type="ORF">LuPra_01104</name>
</gene>
<protein>
    <submittedName>
        <fullName evidence="3">Isopenicillin N epimerase</fullName>
        <ecNumber evidence="3">5.1.1.17</ecNumber>
    </submittedName>
</protein>
<feature type="domain" description="Aminotransferase class V" evidence="2">
    <location>
        <begin position="61"/>
        <end position="414"/>
    </location>
</feature>
<dbReference type="AlphaFoldDB" id="A0A143PI32"/>
<keyword evidence="3" id="KW-0413">Isomerase</keyword>
<keyword evidence="4" id="KW-1185">Reference proteome</keyword>
<dbReference type="EC" id="5.1.1.17" evidence="3"/>
<dbReference type="PANTHER" id="PTHR43092:SF6">
    <property type="entry name" value="BLR1280 PROTEIN"/>
    <property type="match status" value="1"/>
</dbReference>
<dbReference type="InterPro" id="IPR015422">
    <property type="entry name" value="PyrdxlP-dep_Trfase_small"/>
</dbReference>
<dbReference type="InterPro" id="IPR000192">
    <property type="entry name" value="Aminotrans_V_dom"/>
</dbReference>
<keyword evidence="1" id="KW-0663">Pyridoxal phosphate</keyword>
<dbReference type="Pfam" id="PF00266">
    <property type="entry name" value="Aminotran_5"/>
    <property type="match status" value="1"/>
</dbReference>
<dbReference type="EMBL" id="CP015136">
    <property type="protein sequence ID" value="AMY07920.1"/>
    <property type="molecule type" value="Genomic_DNA"/>
</dbReference>
<dbReference type="GO" id="GO:0045439">
    <property type="term" value="F:isopenicillin-N epimerase activity"/>
    <property type="evidence" value="ECO:0007669"/>
    <property type="project" value="UniProtKB-EC"/>
</dbReference>
<dbReference type="PROSITE" id="PS51318">
    <property type="entry name" value="TAT"/>
    <property type="match status" value="1"/>
</dbReference>